<evidence type="ECO:0000259" key="3">
    <source>
        <dbReference type="SMART" id="SM00822"/>
    </source>
</evidence>
<proteinExistence type="inferred from homology"/>
<gene>
    <name evidence="4" type="primary">baiA_1</name>
    <name evidence="4" type="ORF">LMG31506_01807</name>
</gene>
<dbReference type="NCBIfam" id="NF005893">
    <property type="entry name" value="PRK07856.1"/>
    <property type="match status" value="1"/>
</dbReference>
<comment type="similarity">
    <text evidence="1">Belongs to the short-chain dehydrogenases/reductases (SDR) family.</text>
</comment>
<dbReference type="Proteomes" id="UP000672934">
    <property type="component" value="Unassembled WGS sequence"/>
</dbReference>
<dbReference type="PRINTS" id="PR00081">
    <property type="entry name" value="GDHRDH"/>
</dbReference>
<sequence length="262" mass="27224">MTGFDYTGQTVLVTGGMRGIGRAISEAFLRAGAQVFVCGRTAPTHDSELPHAEGRRAHFIAADIRDIEQADAMLARIAQHSPTLDVVVHNAGGSPYALVADASPRLLESVIRLNLVAPLQLAQRANARMQQQAGGGTQLFVGSISALRPSPGTAAYGAAKAGILNAVRSLAVEWAPRVRVVAVSPGLVLTETSQQQHYGDPEALRATAATVPLGRLAQPDDIASACLFLASPQASYVSGANLVLDGGGERPAFLDTASVNRG</sequence>
<dbReference type="PANTHER" id="PTHR43639:SF1">
    <property type="entry name" value="SHORT-CHAIN DEHYDROGENASE_REDUCTASE FAMILY PROTEIN"/>
    <property type="match status" value="1"/>
</dbReference>
<dbReference type="InterPro" id="IPR002347">
    <property type="entry name" value="SDR_fam"/>
</dbReference>
<accession>A0A916ISA2</accession>
<evidence type="ECO:0000256" key="2">
    <source>
        <dbReference type="ARBA" id="ARBA00023002"/>
    </source>
</evidence>
<dbReference type="EMBL" id="CAJPUY010000005">
    <property type="protein sequence ID" value="CAG2137239.1"/>
    <property type="molecule type" value="Genomic_DNA"/>
</dbReference>
<evidence type="ECO:0000256" key="1">
    <source>
        <dbReference type="ARBA" id="ARBA00006484"/>
    </source>
</evidence>
<feature type="domain" description="Ketoreductase" evidence="3">
    <location>
        <begin position="9"/>
        <end position="222"/>
    </location>
</feature>
<dbReference type="InterPro" id="IPR057326">
    <property type="entry name" value="KR_dom"/>
</dbReference>
<organism evidence="4 5">
    <name type="scientific">Cupriavidus yeoncheonensis</name>
    <dbReference type="NCBI Taxonomy" id="1462994"/>
    <lineage>
        <taxon>Bacteria</taxon>
        <taxon>Pseudomonadati</taxon>
        <taxon>Pseudomonadota</taxon>
        <taxon>Betaproteobacteria</taxon>
        <taxon>Burkholderiales</taxon>
        <taxon>Burkholderiaceae</taxon>
        <taxon>Cupriavidus</taxon>
    </lineage>
</organism>
<dbReference type="CDD" id="cd05233">
    <property type="entry name" value="SDR_c"/>
    <property type="match status" value="1"/>
</dbReference>
<comment type="caution">
    <text evidence="4">The sequence shown here is derived from an EMBL/GenBank/DDBJ whole genome shotgun (WGS) entry which is preliminary data.</text>
</comment>
<dbReference type="AlphaFoldDB" id="A0A916ISA2"/>
<dbReference type="InterPro" id="IPR036291">
    <property type="entry name" value="NAD(P)-bd_dom_sf"/>
</dbReference>
<dbReference type="SMART" id="SM00822">
    <property type="entry name" value="PKS_KR"/>
    <property type="match status" value="1"/>
</dbReference>
<name>A0A916ISA2_9BURK</name>
<dbReference type="Gene3D" id="3.40.50.720">
    <property type="entry name" value="NAD(P)-binding Rossmann-like Domain"/>
    <property type="match status" value="1"/>
</dbReference>
<dbReference type="GO" id="GO:0016491">
    <property type="term" value="F:oxidoreductase activity"/>
    <property type="evidence" value="ECO:0007669"/>
    <property type="project" value="UniProtKB-KW"/>
</dbReference>
<keyword evidence="2 4" id="KW-0560">Oxidoreductase</keyword>
<dbReference type="SUPFAM" id="SSF51735">
    <property type="entry name" value="NAD(P)-binding Rossmann-fold domains"/>
    <property type="match status" value="1"/>
</dbReference>
<dbReference type="FunFam" id="3.40.50.720:FF:000084">
    <property type="entry name" value="Short-chain dehydrogenase reductase"/>
    <property type="match status" value="1"/>
</dbReference>
<dbReference type="PANTHER" id="PTHR43639">
    <property type="entry name" value="OXIDOREDUCTASE, SHORT-CHAIN DEHYDROGENASE/REDUCTASE FAMILY (AFU_ORTHOLOGUE AFUA_5G02870)"/>
    <property type="match status" value="1"/>
</dbReference>
<dbReference type="EC" id="1.1.1.392" evidence="4"/>
<evidence type="ECO:0000313" key="5">
    <source>
        <dbReference type="Proteomes" id="UP000672934"/>
    </source>
</evidence>
<reference evidence="4" key="1">
    <citation type="submission" date="2021-03" db="EMBL/GenBank/DDBJ databases">
        <authorList>
            <person name="Peeters C."/>
        </authorList>
    </citation>
    <scope>NUCLEOTIDE SEQUENCE</scope>
    <source>
        <strain evidence="4">LMG 31506</strain>
    </source>
</reference>
<dbReference type="Pfam" id="PF13561">
    <property type="entry name" value="adh_short_C2"/>
    <property type="match status" value="1"/>
</dbReference>
<keyword evidence="5" id="KW-1185">Reference proteome</keyword>
<protein>
    <submittedName>
        <fullName evidence="4">3-alpha-hydroxycholanate dehydrogenase (NADP(+))</fullName>
        <ecNumber evidence="4">1.1.1.392</ecNumber>
    </submittedName>
</protein>
<evidence type="ECO:0000313" key="4">
    <source>
        <dbReference type="EMBL" id="CAG2137239.1"/>
    </source>
</evidence>
<dbReference type="RefSeq" id="WP_211946779.1">
    <property type="nucleotide sequence ID" value="NZ_CAJPUY010000005.1"/>
</dbReference>